<evidence type="ECO:0000313" key="2">
    <source>
        <dbReference type="Proteomes" id="UP000565286"/>
    </source>
</evidence>
<dbReference type="AlphaFoldDB" id="A0A7W6CEH2"/>
<reference evidence="1 2" key="1">
    <citation type="submission" date="2020-08" db="EMBL/GenBank/DDBJ databases">
        <title>Genomic Encyclopedia of Type Strains, Phase IV (KMG-IV): sequencing the most valuable type-strain genomes for metagenomic binning, comparative biology and taxonomic classification.</title>
        <authorList>
            <person name="Goeker M."/>
        </authorList>
    </citation>
    <scope>NUCLEOTIDE SEQUENCE [LARGE SCALE GENOMIC DNA]</scope>
    <source>
        <strain evidence="1 2">DSM 26438</strain>
    </source>
</reference>
<dbReference type="EMBL" id="JACIDV010000008">
    <property type="protein sequence ID" value="MBB3947085.1"/>
    <property type="molecule type" value="Genomic_DNA"/>
</dbReference>
<dbReference type="RefSeq" id="WP_183896961.1">
    <property type="nucleotide sequence ID" value="NZ_JACIDV010000008.1"/>
</dbReference>
<protein>
    <submittedName>
        <fullName evidence="1">DnaJ-class molecular chaperone</fullName>
    </submittedName>
</protein>
<name>A0A7W6CEH2_9HYPH</name>
<dbReference type="Proteomes" id="UP000565286">
    <property type="component" value="Unassembled WGS sequence"/>
</dbReference>
<sequence length="100" mass="10926">MRWTCTNCGAVERLTFYPDCCSSCGGAMICDDGRTTQGANDTDITECHELLDAAGEGDATANVILWQERAPTYYYNPEMIADLALQNRIDMMQAIYGAAA</sequence>
<organism evidence="1 2">
    <name type="scientific">Rhizobium skierniewicense</name>
    <dbReference type="NCBI Taxonomy" id="984260"/>
    <lineage>
        <taxon>Bacteria</taxon>
        <taxon>Pseudomonadati</taxon>
        <taxon>Pseudomonadota</taxon>
        <taxon>Alphaproteobacteria</taxon>
        <taxon>Hyphomicrobiales</taxon>
        <taxon>Rhizobiaceae</taxon>
        <taxon>Rhizobium/Agrobacterium group</taxon>
        <taxon>Rhizobium</taxon>
    </lineage>
</organism>
<evidence type="ECO:0000313" key="1">
    <source>
        <dbReference type="EMBL" id="MBB3947085.1"/>
    </source>
</evidence>
<gene>
    <name evidence="1" type="ORF">GGQ73_003049</name>
</gene>
<keyword evidence="2" id="KW-1185">Reference proteome</keyword>
<proteinExistence type="predicted"/>
<accession>A0A7W6CEH2</accession>
<comment type="caution">
    <text evidence="1">The sequence shown here is derived from an EMBL/GenBank/DDBJ whole genome shotgun (WGS) entry which is preliminary data.</text>
</comment>